<feature type="transmembrane region" description="Helical" evidence="1">
    <location>
        <begin position="78"/>
        <end position="99"/>
    </location>
</feature>
<accession>A0A7X3FH93</accession>
<dbReference type="Proteomes" id="UP000490800">
    <property type="component" value="Unassembled WGS sequence"/>
</dbReference>
<keyword evidence="1" id="KW-1133">Transmembrane helix</keyword>
<evidence type="ECO:0000313" key="3">
    <source>
        <dbReference type="Proteomes" id="UP000490800"/>
    </source>
</evidence>
<dbReference type="AlphaFoldDB" id="A0A7X3FH93"/>
<feature type="transmembrane region" description="Helical" evidence="1">
    <location>
        <begin position="9"/>
        <end position="29"/>
    </location>
</feature>
<name>A0A7X3FH93_9BACL</name>
<dbReference type="InterPro" id="IPR020348">
    <property type="entry name" value="Uncharacterised_YvaD"/>
</dbReference>
<keyword evidence="3" id="KW-1185">Reference proteome</keyword>
<comment type="caution">
    <text evidence="2">The sequence shown here is derived from an EMBL/GenBank/DDBJ whole genome shotgun (WGS) entry which is preliminary data.</text>
</comment>
<dbReference type="EMBL" id="RHLK01000003">
    <property type="protein sequence ID" value="MVO99582.1"/>
    <property type="molecule type" value="Genomic_DNA"/>
</dbReference>
<evidence type="ECO:0000313" key="2">
    <source>
        <dbReference type="EMBL" id="MVO99582.1"/>
    </source>
</evidence>
<feature type="transmembrane region" description="Helical" evidence="1">
    <location>
        <begin position="105"/>
        <end position="126"/>
    </location>
</feature>
<sequence length="142" mass="16841">MLMKLLKPLFFITDLGFIVYWLVTIFHRIPDSAAFKDYDNPIIVAWNWSFFPLDILISITGLYSLYLQKKKRPAWRSYALISLILTFCSGLQAIAFWGFSRDFDVTWWAFNLYLMIYPLFFIRYFIEKDPSEPKANGLPVSR</sequence>
<feature type="transmembrane region" description="Helical" evidence="1">
    <location>
        <begin position="49"/>
        <end position="66"/>
    </location>
</feature>
<keyword evidence="1" id="KW-0812">Transmembrane</keyword>
<protein>
    <recommendedName>
        <fullName evidence="4">YvaD family protein</fullName>
    </recommendedName>
</protein>
<dbReference type="Pfam" id="PF17314">
    <property type="entry name" value="DUF5360"/>
    <property type="match status" value="1"/>
</dbReference>
<evidence type="ECO:0008006" key="4">
    <source>
        <dbReference type="Google" id="ProtNLM"/>
    </source>
</evidence>
<evidence type="ECO:0000256" key="1">
    <source>
        <dbReference type="SAM" id="Phobius"/>
    </source>
</evidence>
<gene>
    <name evidence="2" type="ORF">EDM21_08575</name>
</gene>
<keyword evidence="1" id="KW-0472">Membrane</keyword>
<proteinExistence type="predicted"/>
<organism evidence="2 3">
    <name type="scientific">Paenibacillus lutrae</name>
    <dbReference type="NCBI Taxonomy" id="2078573"/>
    <lineage>
        <taxon>Bacteria</taxon>
        <taxon>Bacillati</taxon>
        <taxon>Bacillota</taxon>
        <taxon>Bacilli</taxon>
        <taxon>Bacillales</taxon>
        <taxon>Paenibacillaceae</taxon>
        <taxon>Paenibacillus</taxon>
    </lineage>
</organism>
<reference evidence="2 3" key="1">
    <citation type="journal article" date="2019" name="Microorganisms">
        <title>Paenibacillus lutrae sp. nov., A Chitinolytic Species Isolated from A River Otter in Castril Natural Park, Granada, Spain.</title>
        <authorList>
            <person name="Rodriguez M."/>
            <person name="Reina J.C."/>
            <person name="Bejar V."/>
            <person name="Llamas I."/>
        </authorList>
    </citation>
    <scope>NUCLEOTIDE SEQUENCE [LARGE SCALE GENOMIC DNA]</scope>
    <source>
        <strain evidence="2 3">N10</strain>
    </source>
</reference>